<keyword evidence="6" id="KW-0969">Cilium</keyword>
<feature type="compositionally biased region" description="Basic and acidic residues" evidence="10">
    <location>
        <begin position="172"/>
        <end position="194"/>
    </location>
</feature>
<keyword evidence="3" id="KW-0963">Cytoplasm</keyword>
<dbReference type="InterPro" id="IPR009290">
    <property type="entry name" value="Radial_spoke_3"/>
</dbReference>
<keyword evidence="9" id="KW-0175">Coiled coil</keyword>
<proteinExistence type="inferred from homology"/>
<evidence type="ECO:0000256" key="2">
    <source>
        <dbReference type="ARBA" id="ARBA00006737"/>
    </source>
</evidence>
<dbReference type="PANTHER" id="PTHR21648">
    <property type="entry name" value="FLAGELLAR RADIAL SPOKE PROTEIN 3"/>
    <property type="match status" value="1"/>
</dbReference>
<evidence type="ECO:0000256" key="3">
    <source>
        <dbReference type="ARBA" id="ARBA00022490"/>
    </source>
</evidence>
<evidence type="ECO:0000313" key="12">
    <source>
        <dbReference type="Proteomes" id="UP001152798"/>
    </source>
</evidence>
<feature type="coiled-coil region" evidence="9">
    <location>
        <begin position="383"/>
        <end position="418"/>
    </location>
</feature>
<keyword evidence="5" id="KW-0282">Flagellum</keyword>
<evidence type="ECO:0000256" key="5">
    <source>
        <dbReference type="ARBA" id="ARBA00022846"/>
    </source>
</evidence>
<evidence type="ECO:0000256" key="10">
    <source>
        <dbReference type="SAM" id="MobiDB-lite"/>
    </source>
</evidence>
<evidence type="ECO:0000256" key="4">
    <source>
        <dbReference type="ARBA" id="ARBA00022553"/>
    </source>
</evidence>
<evidence type="ECO:0000256" key="1">
    <source>
        <dbReference type="ARBA" id="ARBA00004611"/>
    </source>
</evidence>
<dbReference type="Proteomes" id="UP001152798">
    <property type="component" value="Chromosome 1"/>
</dbReference>
<keyword evidence="12" id="KW-1185">Reference proteome</keyword>
<keyword evidence="8" id="KW-0966">Cell projection</keyword>
<feature type="region of interest" description="Disordered" evidence="10">
    <location>
        <begin position="236"/>
        <end position="266"/>
    </location>
</feature>
<comment type="subcellular location">
    <subcellularLocation>
        <location evidence="1">Cytoplasm</location>
        <location evidence="1">Cytoskeleton</location>
        <location evidence="1">Flagellum axoneme</location>
    </subcellularLocation>
</comment>
<name>A0A9P0GYY9_NEZVI</name>
<organism evidence="11 12">
    <name type="scientific">Nezara viridula</name>
    <name type="common">Southern green stink bug</name>
    <name type="synonym">Cimex viridulus</name>
    <dbReference type="NCBI Taxonomy" id="85310"/>
    <lineage>
        <taxon>Eukaryota</taxon>
        <taxon>Metazoa</taxon>
        <taxon>Ecdysozoa</taxon>
        <taxon>Arthropoda</taxon>
        <taxon>Hexapoda</taxon>
        <taxon>Insecta</taxon>
        <taxon>Pterygota</taxon>
        <taxon>Neoptera</taxon>
        <taxon>Paraneoptera</taxon>
        <taxon>Hemiptera</taxon>
        <taxon>Heteroptera</taxon>
        <taxon>Panheteroptera</taxon>
        <taxon>Pentatomomorpha</taxon>
        <taxon>Pentatomoidea</taxon>
        <taxon>Pentatomidae</taxon>
        <taxon>Pentatominae</taxon>
        <taxon>Nezara</taxon>
    </lineage>
</organism>
<reference evidence="11" key="1">
    <citation type="submission" date="2022-01" db="EMBL/GenBank/DDBJ databases">
        <authorList>
            <person name="King R."/>
        </authorList>
    </citation>
    <scope>NUCLEOTIDE SEQUENCE</scope>
</reference>
<keyword evidence="7" id="KW-0206">Cytoskeleton</keyword>
<feature type="region of interest" description="Disordered" evidence="10">
    <location>
        <begin position="160"/>
        <end position="194"/>
    </location>
</feature>
<comment type="similarity">
    <text evidence="2">Belongs to the flagellar radial spoke RSP3 family.</text>
</comment>
<dbReference type="AlphaFoldDB" id="A0A9P0GYY9"/>
<dbReference type="GO" id="GO:0005929">
    <property type="term" value="C:cilium"/>
    <property type="evidence" value="ECO:0007669"/>
    <property type="project" value="TreeGrafter"/>
</dbReference>
<evidence type="ECO:0008006" key="13">
    <source>
        <dbReference type="Google" id="ProtNLM"/>
    </source>
</evidence>
<feature type="compositionally biased region" description="Basic residues" evidence="10">
    <location>
        <begin position="255"/>
        <end position="266"/>
    </location>
</feature>
<evidence type="ECO:0000256" key="6">
    <source>
        <dbReference type="ARBA" id="ARBA00023069"/>
    </source>
</evidence>
<protein>
    <recommendedName>
        <fullName evidence="13">Radial spoke head protein 3 homolog</fullName>
    </recommendedName>
</protein>
<evidence type="ECO:0000313" key="11">
    <source>
        <dbReference type="EMBL" id="CAH1388621.1"/>
    </source>
</evidence>
<dbReference type="PANTHER" id="PTHR21648:SF0">
    <property type="entry name" value="RADIAL SPOKE HEAD PROTEIN 3 HOMOLOG"/>
    <property type="match status" value="1"/>
</dbReference>
<dbReference type="Pfam" id="PF06098">
    <property type="entry name" value="Radial_spoke_3"/>
    <property type="match status" value="1"/>
</dbReference>
<keyword evidence="4" id="KW-0597">Phosphoprotein</keyword>
<sequence>MAQLRGQDRFKDSFQVRSAQPWLAQRSVVPQAWRMAVVDQFNTGAPDYGTNQLQEEEAPKIQKQSYSLPSPDESFISSLDAKLKNLEKEKKKNKNKKNMRSVSFENRPMFITTVKTGIFLDPPPELAALLGYSKSSNASSGSTGSQKSAVDVMYSFSSQPRVLNNNRPKPKVSNERHHEVNFEKQKSKNNLREKSVASVINKRLSEQVIKKDENTHYGNIMYDRRVVRGPSYVHHPIPTQTAESQASRQAEARRRSMARRRAQTQRARNLRLRMGTPPPVEGRKHKHLQTHEYLEDLYDNPPEVHEAVQTDVFLDRPPTPSFAIDVNKGIEVGTQIYPGELFHFDTEVRPVLEVLVGKTIEQSLIEVFEEDETMAIRKQQEVLRELRDSELAEEQRLAEQERRRKEQIRDRIIEHKEASLTQRETEDRVAAAVLTTGYIADLLPSVLKGLKDGGYLFADNREDIEGNFMDWLMEEVKTEMQKMVENKDLLTEMLREILETRADVYHTLHERAAQKRGHDSEEEVTPSESQASAVEYEEGSVAEEGRGEEVVILGDDKSFISEPNMT</sequence>
<evidence type="ECO:0000256" key="9">
    <source>
        <dbReference type="SAM" id="Coils"/>
    </source>
</evidence>
<feature type="compositionally biased region" description="Low complexity" evidence="10">
    <location>
        <begin position="239"/>
        <end position="249"/>
    </location>
</feature>
<dbReference type="OrthoDB" id="313308at2759"/>
<gene>
    <name evidence="11" type="ORF">NEZAVI_LOCUS205</name>
</gene>
<evidence type="ECO:0000256" key="7">
    <source>
        <dbReference type="ARBA" id="ARBA00023212"/>
    </source>
</evidence>
<dbReference type="EMBL" id="OV725077">
    <property type="protein sequence ID" value="CAH1388621.1"/>
    <property type="molecule type" value="Genomic_DNA"/>
</dbReference>
<evidence type="ECO:0000256" key="8">
    <source>
        <dbReference type="ARBA" id="ARBA00023273"/>
    </source>
</evidence>
<feature type="region of interest" description="Disordered" evidence="10">
    <location>
        <begin position="511"/>
        <end position="547"/>
    </location>
</feature>
<accession>A0A9P0GYY9</accession>